<dbReference type="EMBL" id="CM010721">
    <property type="protein sequence ID" value="RZC71326.1"/>
    <property type="molecule type" value="Genomic_DNA"/>
</dbReference>
<proteinExistence type="predicted"/>
<dbReference type="Proteomes" id="UP000316621">
    <property type="component" value="Chromosome 7"/>
</dbReference>
<keyword evidence="2" id="KW-1185">Reference proteome</keyword>
<dbReference type="AlphaFoldDB" id="A0A4Y7KEQ9"/>
<accession>A0A4Y7KEQ9</accession>
<gene>
    <name evidence="1" type="ORF">C5167_034501</name>
</gene>
<dbReference type="Gramene" id="RZC71326">
    <property type="protein sequence ID" value="RZC71326"/>
    <property type="gene ID" value="C5167_034501"/>
</dbReference>
<sequence length="127" mass="14607">MLMHLMASSDFPIKSLSRIKTPSVPPVAQLAICSTFLKIYQVKFTLSSTNVFKVYPNIDIPTVVQMRERHLTIELINLQKLTRLYKMEVIFNPLLRFPPKVKIYLQIIGARNTENGSQHNYSSDKVV</sequence>
<reference evidence="1 2" key="1">
    <citation type="journal article" date="2018" name="Science">
        <title>The opium poppy genome and morphinan production.</title>
        <authorList>
            <person name="Guo L."/>
            <person name="Winzer T."/>
            <person name="Yang X."/>
            <person name="Li Y."/>
            <person name="Ning Z."/>
            <person name="He Z."/>
            <person name="Teodor R."/>
            <person name="Lu Y."/>
            <person name="Bowser T.A."/>
            <person name="Graham I.A."/>
            <person name="Ye K."/>
        </authorList>
    </citation>
    <scope>NUCLEOTIDE SEQUENCE [LARGE SCALE GENOMIC DNA]</scope>
    <source>
        <strain evidence="2">cv. HN1</strain>
        <tissue evidence="1">Leaves</tissue>
    </source>
</reference>
<evidence type="ECO:0000313" key="1">
    <source>
        <dbReference type="EMBL" id="RZC71326.1"/>
    </source>
</evidence>
<protein>
    <submittedName>
        <fullName evidence="1">Uncharacterized protein</fullName>
    </submittedName>
</protein>
<name>A0A4Y7KEQ9_PAPSO</name>
<organism evidence="1 2">
    <name type="scientific">Papaver somniferum</name>
    <name type="common">Opium poppy</name>
    <dbReference type="NCBI Taxonomy" id="3469"/>
    <lineage>
        <taxon>Eukaryota</taxon>
        <taxon>Viridiplantae</taxon>
        <taxon>Streptophyta</taxon>
        <taxon>Embryophyta</taxon>
        <taxon>Tracheophyta</taxon>
        <taxon>Spermatophyta</taxon>
        <taxon>Magnoliopsida</taxon>
        <taxon>Ranunculales</taxon>
        <taxon>Papaveraceae</taxon>
        <taxon>Papaveroideae</taxon>
        <taxon>Papaver</taxon>
    </lineage>
</organism>
<evidence type="ECO:0000313" key="2">
    <source>
        <dbReference type="Proteomes" id="UP000316621"/>
    </source>
</evidence>